<reference evidence="2" key="1">
    <citation type="submission" date="2016-06" db="EMBL/GenBank/DDBJ databases">
        <title>Parallel loss of symbiosis genes in relatives of nitrogen-fixing non-legume Parasponia.</title>
        <authorList>
            <person name="Van Velzen R."/>
            <person name="Holmer R."/>
            <person name="Bu F."/>
            <person name="Rutten L."/>
            <person name="Van Zeijl A."/>
            <person name="Liu W."/>
            <person name="Santuari L."/>
            <person name="Cao Q."/>
            <person name="Sharma T."/>
            <person name="Shen D."/>
            <person name="Roswanjaya Y."/>
            <person name="Wardhani T."/>
            <person name="Kalhor M.S."/>
            <person name="Jansen J."/>
            <person name="Van den Hoogen J."/>
            <person name="Gungor B."/>
            <person name="Hartog M."/>
            <person name="Hontelez J."/>
            <person name="Verver J."/>
            <person name="Yang W.-C."/>
            <person name="Schijlen E."/>
            <person name="Repin R."/>
            <person name="Schilthuizen M."/>
            <person name="Schranz E."/>
            <person name="Heidstra R."/>
            <person name="Miyata K."/>
            <person name="Fedorova E."/>
            <person name="Kohlen W."/>
            <person name="Bisseling T."/>
            <person name="Smit S."/>
            <person name="Geurts R."/>
        </authorList>
    </citation>
    <scope>NUCLEOTIDE SEQUENCE [LARGE SCALE GENOMIC DNA]</scope>
    <source>
        <strain evidence="2">cv. WU1-14</strain>
    </source>
</reference>
<proteinExistence type="predicted"/>
<accession>A0A2P5CT19</accession>
<organism evidence="1 2">
    <name type="scientific">Parasponia andersonii</name>
    <name type="common">Sponia andersonii</name>
    <dbReference type="NCBI Taxonomy" id="3476"/>
    <lineage>
        <taxon>Eukaryota</taxon>
        <taxon>Viridiplantae</taxon>
        <taxon>Streptophyta</taxon>
        <taxon>Embryophyta</taxon>
        <taxon>Tracheophyta</taxon>
        <taxon>Spermatophyta</taxon>
        <taxon>Magnoliopsida</taxon>
        <taxon>eudicotyledons</taxon>
        <taxon>Gunneridae</taxon>
        <taxon>Pentapetalae</taxon>
        <taxon>rosids</taxon>
        <taxon>fabids</taxon>
        <taxon>Rosales</taxon>
        <taxon>Cannabaceae</taxon>
        <taxon>Parasponia</taxon>
    </lineage>
</organism>
<dbReference type="EMBL" id="JXTB01000098">
    <property type="protein sequence ID" value="PON64187.1"/>
    <property type="molecule type" value="Genomic_DNA"/>
</dbReference>
<dbReference type="AlphaFoldDB" id="A0A2P5CT19"/>
<protein>
    <submittedName>
        <fullName evidence="1">Uncharacterized protein</fullName>
    </submittedName>
</protein>
<keyword evidence="2" id="KW-1185">Reference proteome</keyword>
<evidence type="ECO:0000313" key="2">
    <source>
        <dbReference type="Proteomes" id="UP000237105"/>
    </source>
</evidence>
<dbReference type="Proteomes" id="UP000237105">
    <property type="component" value="Unassembled WGS sequence"/>
</dbReference>
<feature type="non-terminal residue" evidence="1">
    <location>
        <position position="54"/>
    </location>
</feature>
<comment type="caution">
    <text evidence="1">The sequence shown here is derived from an EMBL/GenBank/DDBJ whole genome shotgun (WGS) entry which is preliminary data.</text>
</comment>
<gene>
    <name evidence="1" type="ORF">PanWU01x14_127090</name>
</gene>
<evidence type="ECO:0000313" key="1">
    <source>
        <dbReference type="EMBL" id="PON64187.1"/>
    </source>
</evidence>
<name>A0A2P5CT19_PARAD</name>
<sequence length="54" mass="5847">MGLGAGRPIGLGLNCQLYLNPKYTDDSIFQYSVGLQTWGFTSAADLSAEDIEFT</sequence>